<keyword evidence="4" id="KW-1185">Reference proteome</keyword>
<dbReference type="EMBL" id="SDJQ01000006">
    <property type="protein sequence ID" value="RXR35991.1"/>
    <property type="molecule type" value="Genomic_DNA"/>
</dbReference>
<sequence length="102" mass="11449">MTNRLLLTEDTVELVMRLLLSGAIDRTIACQLVTPWVVGDLPSTRLAESGAQAIHGFDLVRVGGREHHPSAPDREHDFLFDDREVATRCHTWLVRGRETESS</sequence>
<dbReference type="AlphaFoldDB" id="A0A4Q1KZX5"/>
<name>A0A4Q1KZX5_9CELL</name>
<dbReference type="Proteomes" id="UP000289805">
    <property type="component" value="Unassembled WGS sequence"/>
</dbReference>
<evidence type="ECO:0000313" key="1">
    <source>
        <dbReference type="EMBL" id="RXR28000.1"/>
    </source>
</evidence>
<dbReference type="RefSeq" id="WP_129429388.1">
    <property type="nucleotide sequence ID" value="NZ_JOFV01000005.1"/>
</dbReference>
<proteinExistence type="predicted"/>
<evidence type="ECO:0000313" key="3">
    <source>
        <dbReference type="Proteomes" id="UP000289805"/>
    </source>
</evidence>
<gene>
    <name evidence="1" type="ORF">EQW73_01480</name>
    <name evidence="2" type="ORF">EQW78_04275</name>
</gene>
<evidence type="ECO:0000313" key="2">
    <source>
        <dbReference type="EMBL" id="RXR35991.1"/>
    </source>
</evidence>
<comment type="caution">
    <text evidence="2">The sequence shown here is derived from an EMBL/GenBank/DDBJ whole genome shotgun (WGS) entry which is preliminary data.</text>
</comment>
<protein>
    <submittedName>
        <fullName evidence="2">Uncharacterized protein</fullName>
    </submittedName>
</protein>
<accession>A0A4Q1KZX5</accession>
<evidence type="ECO:0000313" key="4">
    <source>
        <dbReference type="Proteomes" id="UP000290517"/>
    </source>
</evidence>
<organism evidence="2 3">
    <name type="scientific">Oerskovia turbata</name>
    <dbReference type="NCBI Taxonomy" id="1713"/>
    <lineage>
        <taxon>Bacteria</taxon>
        <taxon>Bacillati</taxon>
        <taxon>Actinomycetota</taxon>
        <taxon>Actinomycetes</taxon>
        <taxon>Micrococcales</taxon>
        <taxon>Cellulomonadaceae</taxon>
        <taxon>Oerskovia</taxon>
    </lineage>
</organism>
<dbReference type="EMBL" id="SDJR01000001">
    <property type="protein sequence ID" value="RXR28000.1"/>
    <property type="molecule type" value="Genomic_DNA"/>
</dbReference>
<reference evidence="3 4" key="1">
    <citation type="submission" date="2019-01" db="EMBL/GenBank/DDBJ databases">
        <title>Oerskovia turbata Genome sequencing and assembly.</title>
        <authorList>
            <person name="Dou T."/>
        </authorList>
    </citation>
    <scope>NUCLEOTIDE SEQUENCE [LARGE SCALE GENOMIC DNA]</scope>
    <source>
        <strain evidence="2 3">JCM12123</strain>
        <strain evidence="1 4">JCM3160</strain>
    </source>
</reference>
<dbReference type="Proteomes" id="UP000290517">
    <property type="component" value="Unassembled WGS sequence"/>
</dbReference>